<dbReference type="Pfam" id="PF08240">
    <property type="entry name" value="ADH_N"/>
    <property type="match status" value="1"/>
</dbReference>
<feature type="domain" description="Alcohol dehydrogenase-like N-terminal" evidence="2">
    <location>
        <begin position="27"/>
        <end position="119"/>
    </location>
</feature>
<dbReference type="AlphaFoldDB" id="A0AAW9DSS4"/>
<gene>
    <name evidence="3" type="primary">bchC</name>
    <name evidence="3" type="ORF">SIL87_15255</name>
</gene>
<dbReference type="SUPFAM" id="SSF50129">
    <property type="entry name" value="GroES-like"/>
    <property type="match status" value="1"/>
</dbReference>
<dbReference type="Proteomes" id="UP001279553">
    <property type="component" value="Unassembled WGS sequence"/>
</dbReference>
<protein>
    <submittedName>
        <fullName evidence="3">Chlorophyll synthesis pathway protein BchC</fullName>
    </submittedName>
</protein>
<dbReference type="SUPFAM" id="SSF51735">
    <property type="entry name" value="NAD(P)-binding Rossmann-fold domains"/>
    <property type="match status" value="1"/>
</dbReference>
<dbReference type="GO" id="GO:0036354">
    <property type="term" value="F:bacteriochlorophyllide-a dehydrogenase activity"/>
    <property type="evidence" value="ECO:0007669"/>
    <property type="project" value="InterPro"/>
</dbReference>
<dbReference type="InterPro" id="IPR011032">
    <property type="entry name" value="GroES-like_sf"/>
</dbReference>
<dbReference type="RefSeq" id="WP_319614960.1">
    <property type="nucleotide sequence ID" value="NZ_JAWXYB010000018.1"/>
</dbReference>
<evidence type="ECO:0000259" key="2">
    <source>
        <dbReference type="Pfam" id="PF08240"/>
    </source>
</evidence>
<dbReference type="Gene3D" id="3.90.180.10">
    <property type="entry name" value="Medium-chain alcohol dehydrogenases, catalytic domain"/>
    <property type="match status" value="2"/>
</dbReference>
<accession>A0AAW9DSS4</accession>
<dbReference type="InterPro" id="IPR005903">
    <property type="entry name" value="BchC"/>
</dbReference>
<reference evidence="3 4" key="1">
    <citation type="submission" date="2023-11" db="EMBL/GenBank/DDBJ databases">
        <title>MicrobeMod: A computational toolkit for identifying prokaryotic methylation and restriction-modification with nanopore sequencing.</title>
        <authorList>
            <person name="Crits-Christoph A."/>
            <person name="Kang S.C."/>
            <person name="Lee H."/>
            <person name="Ostrov N."/>
        </authorList>
    </citation>
    <scope>NUCLEOTIDE SEQUENCE [LARGE SCALE GENOMIC DNA]</scope>
    <source>
        <strain evidence="3 4">DSMZ 700</strain>
    </source>
</reference>
<dbReference type="InterPro" id="IPR013154">
    <property type="entry name" value="ADH-like_N"/>
</dbReference>
<evidence type="ECO:0000313" key="4">
    <source>
        <dbReference type="Proteomes" id="UP001279553"/>
    </source>
</evidence>
<dbReference type="InterPro" id="IPR036291">
    <property type="entry name" value="NAD(P)-bd_dom_sf"/>
</dbReference>
<dbReference type="PANTHER" id="PTHR43189">
    <property type="entry name" value="ZINC-TYPE ALCOHOL DEHYDROGENASE-LIKE PROTEIN C1198.01-RELATED"/>
    <property type="match status" value="1"/>
</dbReference>
<organism evidence="3 4">
    <name type="scientific">Acidiphilium acidophilum</name>
    <name type="common">Thiobacillus acidophilus</name>
    <dbReference type="NCBI Taxonomy" id="76588"/>
    <lineage>
        <taxon>Bacteria</taxon>
        <taxon>Pseudomonadati</taxon>
        <taxon>Pseudomonadota</taxon>
        <taxon>Alphaproteobacteria</taxon>
        <taxon>Acetobacterales</taxon>
        <taxon>Acidocellaceae</taxon>
        <taxon>Acidiphilium</taxon>
    </lineage>
</organism>
<dbReference type="CDD" id="cd08255">
    <property type="entry name" value="2-desacetyl-2-hydroxyethyl_bacteriochlorophyllide_like"/>
    <property type="match status" value="1"/>
</dbReference>
<sequence length="312" mass="32444">MSDSLAVIIDSPKHVALRRIALDAPAANDVLVAVDYSGISAGTEKLIWSGAMPDFPGMGYPLVPGYEAVGRVIDAGAEAKSRIGEHVFVPGARCFGAVRGLFGANASHLVAGADRVVPIAPDLGDRGALIALAATAQHALAIAGGPPDLIIGHGVLGRLIARLAVIDGGAPTVWETNPNRMDGAQGYKICHAGSDPRRDYRAVIDASGDAAILDALIARLAPQGQIVLAGFYAAPIQFAFAPAFMREARIAIAAQWQKADLARVTALIAEGRLDLGGLITHRIPARDAAGAYHTAFGTDDCLKLLIDWRDAS</sequence>
<dbReference type="EMBL" id="JAWXYB010000018">
    <property type="protein sequence ID" value="MDX5932113.1"/>
    <property type="molecule type" value="Genomic_DNA"/>
</dbReference>
<keyword evidence="4" id="KW-1185">Reference proteome</keyword>
<dbReference type="PANTHER" id="PTHR43189:SF1">
    <property type="entry name" value="ZINC-TYPE ALCOHOL DEHYDROGENASE-LIKE PROTEIN C1198.01"/>
    <property type="match status" value="1"/>
</dbReference>
<keyword evidence="1" id="KW-0560">Oxidoreductase</keyword>
<comment type="caution">
    <text evidence="3">The sequence shown here is derived from an EMBL/GenBank/DDBJ whole genome shotgun (WGS) entry which is preliminary data.</text>
</comment>
<evidence type="ECO:0000256" key="1">
    <source>
        <dbReference type="ARBA" id="ARBA00023002"/>
    </source>
</evidence>
<dbReference type="Gene3D" id="3.40.50.720">
    <property type="entry name" value="NAD(P)-binding Rossmann-like Domain"/>
    <property type="match status" value="1"/>
</dbReference>
<proteinExistence type="predicted"/>
<evidence type="ECO:0000313" key="3">
    <source>
        <dbReference type="EMBL" id="MDX5932113.1"/>
    </source>
</evidence>
<name>A0AAW9DSS4_ACIAO</name>
<dbReference type="NCBIfam" id="TIGR01202">
    <property type="entry name" value="bchC"/>
    <property type="match status" value="1"/>
</dbReference>